<evidence type="ECO:0000256" key="7">
    <source>
        <dbReference type="ARBA" id="ARBA00022993"/>
    </source>
</evidence>
<dbReference type="PANTHER" id="PTHR10695:SF46">
    <property type="entry name" value="BIFUNCTIONAL COENZYME A SYNTHASE-RELATED"/>
    <property type="match status" value="1"/>
</dbReference>
<accession>A0A2A6RHD2</accession>
<dbReference type="EMBL" id="NQWI01000075">
    <property type="protein sequence ID" value="PDW02306.1"/>
    <property type="molecule type" value="Genomic_DNA"/>
</dbReference>
<evidence type="ECO:0000256" key="1">
    <source>
        <dbReference type="ARBA" id="ARBA00009018"/>
    </source>
</evidence>
<keyword evidence="6 8" id="KW-0067">ATP-binding</keyword>
<dbReference type="OrthoDB" id="9812943at2"/>
<keyword evidence="4 8" id="KW-0547">Nucleotide-binding</keyword>
<dbReference type="GO" id="GO:0005524">
    <property type="term" value="F:ATP binding"/>
    <property type="evidence" value="ECO:0007669"/>
    <property type="project" value="UniProtKB-UniRule"/>
</dbReference>
<evidence type="ECO:0000256" key="5">
    <source>
        <dbReference type="ARBA" id="ARBA00022777"/>
    </source>
</evidence>
<dbReference type="RefSeq" id="WP_097644854.1">
    <property type="nucleotide sequence ID" value="NZ_NQWI01000075.1"/>
</dbReference>
<keyword evidence="7 8" id="KW-0173">Coenzyme A biosynthesis</keyword>
<keyword evidence="11" id="KW-1185">Reference proteome</keyword>
<evidence type="ECO:0000256" key="6">
    <source>
        <dbReference type="ARBA" id="ARBA00022840"/>
    </source>
</evidence>
<dbReference type="PROSITE" id="PS51219">
    <property type="entry name" value="DPCK"/>
    <property type="match status" value="1"/>
</dbReference>
<comment type="similarity">
    <text evidence="1 8">Belongs to the CoaE family.</text>
</comment>
<dbReference type="FunFam" id="3.40.50.300:FF:000991">
    <property type="entry name" value="Dephospho-CoA kinase"/>
    <property type="match status" value="1"/>
</dbReference>
<reference evidence="11" key="1">
    <citation type="submission" date="2017-08" db="EMBL/GenBank/DDBJ databases">
        <authorList>
            <person name="Grouzdev D.S."/>
            <person name="Gaisin V.A."/>
            <person name="Rysina M.S."/>
            <person name="Gorlenko V.M."/>
        </authorList>
    </citation>
    <scope>NUCLEOTIDE SEQUENCE [LARGE SCALE GENOMIC DNA]</scope>
    <source>
        <strain evidence="11">Kir15-3F</strain>
    </source>
</reference>
<keyword evidence="3 8" id="KW-0808">Transferase</keyword>
<dbReference type="CDD" id="cd02022">
    <property type="entry name" value="DPCK"/>
    <property type="match status" value="1"/>
</dbReference>
<dbReference type="PANTHER" id="PTHR10695">
    <property type="entry name" value="DEPHOSPHO-COA KINASE-RELATED"/>
    <property type="match status" value="1"/>
</dbReference>
<evidence type="ECO:0000256" key="8">
    <source>
        <dbReference type="HAMAP-Rule" id="MF_00376"/>
    </source>
</evidence>
<comment type="pathway">
    <text evidence="8">Cofactor biosynthesis; coenzyme A biosynthesis; CoA from (R)-pantothenate: step 5/5.</text>
</comment>
<dbReference type="HAMAP" id="MF_00376">
    <property type="entry name" value="Dephospho_CoA_kinase"/>
    <property type="match status" value="1"/>
</dbReference>
<comment type="caution">
    <text evidence="10">The sequence shown here is derived from an EMBL/GenBank/DDBJ whole genome shotgun (WGS) entry which is preliminary data.</text>
</comment>
<dbReference type="GO" id="GO:0015937">
    <property type="term" value="P:coenzyme A biosynthetic process"/>
    <property type="evidence" value="ECO:0007669"/>
    <property type="project" value="UniProtKB-UniRule"/>
</dbReference>
<evidence type="ECO:0000256" key="4">
    <source>
        <dbReference type="ARBA" id="ARBA00022741"/>
    </source>
</evidence>
<proteinExistence type="inferred from homology"/>
<dbReference type="Gene3D" id="3.40.50.300">
    <property type="entry name" value="P-loop containing nucleotide triphosphate hydrolases"/>
    <property type="match status" value="1"/>
</dbReference>
<dbReference type="SUPFAM" id="SSF52540">
    <property type="entry name" value="P-loop containing nucleoside triphosphate hydrolases"/>
    <property type="match status" value="1"/>
</dbReference>
<organism evidence="10 11">
    <name type="scientific">Candidatus Viridilinea mediisalina</name>
    <dbReference type="NCBI Taxonomy" id="2024553"/>
    <lineage>
        <taxon>Bacteria</taxon>
        <taxon>Bacillati</taxon>
        <taxon>Chloroflexota</taxon>
        <taxon>Chloroflexia</taxon>
        <taxon>Chloroflexales</taxon>
        <taxon>Chloroflexineae</taxon>
        <taxon>Oscillochloridaceae</taxon>
        <taxon>Candidatus Viridilinea</taxon>
    </lineage>
</organism>
<keyword evidence="5 8" id="KW-0418">Kinase</keyword>
<comment type="function">
    <text evidence="8">Catalyzes the phosphorylation of the 3'-hydroxyl group of dephosphocoenzyme A to form coenzyme A.</text>
</comment>
<evidence type="ECO:0000256" key="3">
    <source>
        <dbReference type="ARBA" id="ARBA00022679"/>
    </source>
</evidence>
<protein>
    <recommendedName>
        <fullName evidence="8 9">Dephospho-CoA kinase</fullName>
        <ecNumber evidence="8 9">2.7.1.24</ecNumber>
    </recommendedName>
    <alternativeName>
        <fullName evidence="8">Dephosphocoenzyme A kinase</fullName>
    </alternativeName>
</protein>
<dbReference type="AlphaFoldDB" id="A0A2A6RHD2"/>
<comment type="catalytic activity">
    <reaction evidence="8">
        <text>3'-dephospho-CoA + ATP = ADP + CoA + H(+)</text>
        <dbReference type="Rhea" id="RHEA:18245"/>
        <dbReference type="ChEBI" id="CHEBI:15378"/>
        <dbReference type="ChEBI" id="CHEBI:30616"/>
        <dbReference type="ChEBI" id="CHEBI:57287"/>
        <dbReference type="ChEBI" id="CHEBI:57328"/>
        <dbReference type="ChEBI" id="CHEBI:456216"/>
        <dbReference type="EC" id="2.7.1.24"/>
    </reaction>
</comment>
<sequence length="217" mass="23475">MTNAIPYLIGLTGGIACGKSTVVAMLASLGARTIDADRVTHKLQQPGTPVFRQIVASFGNTVLAPTGALDRRKLGAIVFSDPEKLRQLEQIVHPAVRTEIRTFIAEVGRSGGYATRLGRLSRPVVVLDAIKLIESGWVAECNQVWVITSEHTIQIERLIANRGMSRAEAERRIAAQMAPAERLAHAHVVIDNSGDQQATRAQVEAAWQQVLQVNAAS</sequence>
<dbReference type="Pfam" id="PF01121">
    <property type="entry name" value="CoaE"/>
    <property type="match status" value="1"/>
</dbReference>
<dbReference type="InterPro" id="IPR027417">
    <property type="entry name" value="P-loop_NTPase"/>
</dbReference>
<dbReference type="InterPro" id="IPR001977">
    <property type="entry name" value="Depp_CoAkinase"/>
</dbReference>
<comment type="subcellular location">
    <subcellularLocation>
        <location evidence="8">Cytoplasm</location>
    </subcellularLocation>
</comment>
<dbReference type="UniPathway" id="UPA00241">
    <property type="reaction ID" value="UER00356"/>
</dbReference>
<dbReference type="NCBIfam" id="TIGR00152">
    <property type="entry name" value="dephospho-CoA kinase"/>
    <property type="match status" value="1"/>
</dbReference>
<evidence type="ECO:0000256" key="9">
    <source>
        <dbReference type="NCBIfam" id="TIGR00152"/>
    </source>
</evidence>
<dbReference type="EC" id="2.7.1.24" evidence="8 9"/>
<feature type="binding site" evidence="8">
    <location>
        <begin position="16"/>
        <end position="21"/>
    </location>
    <ligand>
        <name>ATP</name>
        <dbReference type="ChEBI" id="CHEBI:30616"/>
    </ligand>
</feature>
<evidence type="ECO:0000256" key="2">
    <source>
        <dbReference type="ARBA" id="ARBA00022490"/>
    </source>
</evidence>
<keyword evidence="2 8" id="KW-0963">Cytoplasm</keyword>
<evidence type="ECO:0000313" key="10">
    <source>
        <dbReference type="EMBL" id="PDW02306.1"/>
    </source>
</evidence>
<evidence type="ECO:0000313" key="11">
    <source>
        <dbReference type="Proteomes" id="UP000220527"/>
    </source>
</evidence>
<dbReference type="Proteomes" id="UP000220527">
    <property type="component" value="Unassembled WGS sequence"/>
</dbReference>
<name>A0A2A6RHD2_9CHLR</name>
<dbReference type="GO" id="GO:0005737">
    <property type="term" value="C:cytoplasm"/>
    <property type="evidence" value="ECO:0007669"/>
    <property type="project" value="UniProtKB-SubCell"/>
</dbReference>
<gene>
    <name evidence="8" type="primary">coaE</name>
    <name evidence="10" type="ORF">CJ255_14685</name>
</gene>
<dbReference type="GO" id="GO:0004140">
    <property type="term" value="F:dephospho-CoA kinase activity"/>
    <property type="evidence" value="ECO:0007669"/>
    <property type="project" value="UniProtKB-UniRule"/>
</dbReference>